<dbReference type="AlphaFoldDB" id="A0A2R5G7J3"/>
<dbReference type="PANTHER" id="PTHR24030:SF0">
    <property type="entry name" value="PROTEIN CMSS1"/>
    <property type="match status" value="1"/>
</dbReference>
<feature type="compositionally biased region" description="Basic and acidic residues" evidence="1">
    <location>
        <begin position="54"/>
        <end position="84"/>
    </location>
</feature>
<dbReference type="OrthoDB" id="1929311at2759"/>
<protein>
    <submittedName>
        <fullName evidence="2">Protein CMSS1</fullName>
    </submittedName>
</protein>
<evidence type="ECO:0000313" key="2">
    <source>
        <dbReference type="EMBL" id="GBG26299.1"/>
    </source>
</evidence>
<dbReference type="InterPro" id="IPR032704">
    <property type="entry name" value="Cms1"/>
</dbReference>
<sequence length="310" mass="34188">MVLLDARTGGGSQGQSQAKSSSSKKRRRNEDGLAAASDGGQHAAGSSNTPKKRRGDDADKDGAKKQKQKQTRDKKSEGKDDDVQKGQAGEPNKNKKTKQKKQQVSSKKRAKVRQDVSLAEAGGELHLWFKHRYETEGSKLSKIELYPGLEPFSAADFWPVKTGKKTLDSLKEHLDTKRKSTVLLVTRSAVRACDLLKTLSVLQRPVGKLFAKHMKLDEQVKYLQGPGSALDVAIGTPNRLLKLAEASSLSNFLSNPDAVIVFDLDRDVKNYHVLSMPAVGSDAFFFLRKFWLPQKAGSRAKIVIFSDEKL</sequence>
<gene>
    <name evidence="2" type="ORF">FCC1311_025202</name>
</gene>
<reference evidence="2 3" key="1">
    <citation type="submission" date="2017-12" db="EMBL/GenBank/DDBJ databases">
        <title>Sequencing, de novo assembly and annotation of complete genome of a new Thraustochytrid species, strain FCC1311.</title>
        <authorList>
            <person name="Sedici K."/>
            <person name="Godart F."/>
            <person name="Aiese Cigliano R."/>
            <person name="Sanseverino W."/>
            <person name="Barakat M."/>
            <person name="Ortet P."/>
            <person name="Marechal E."/>
            <person name="Cagnac O."/>
            <person name="Amato A."/>
        </authorList>
    </citation>
    <scope>NUCLEOTIDE SEQUENCE [LARGE SCALE GENOMIC DNA]</scope>
</reference>
<organism evidence="2 3">
    <name type="scientific">Hondaea fermentalgiana</name>
    <dbReference type="NCBI Taxonomy" id="2315210"/>
    <lineage>
        <taxon>Eukaryota</taxon>
        <taxon>Sar</taxon>
        <taxon>Stramenopiles</taxon>
        <taxon>Bigyra</taxon>
        <taxon>Labyrinthulomycetes</taxon>
        <taxon>Thraustochytrida</taxon>
        <taxon>Thraustochytriidae</taxon>
        <taxon>Hondaea</taxon>
    </lineage>
</organism>
<dbReference type="InParanoid" id="A0A2R5G7J3"/>
<dbReference type="Proteomes" id="UP000241890">
    <property type="component" value="Unassembled WGS sequence"/>
</dbReference>
<proteinExistence type="predicted"/>
<name>A0A2R5G7J3_9STRA</name>
<comment type="caution">
    <text evidence="2">The sequence shown here is derived from an EMBL/GenBank/DDBJ whole genome shotgun (WGS) entry which is preliminary data.</text>
</comment>
<evidence type="ECO:0000313" key="3">
    <source>
        <dbReference type="Proteomes" id="UP000241890"/>
    </source>
</evidence>
<keyword evidence="3" id="KW-1185">Reference proteome</keyword>
<dbReference type="GO" id="GO:0030686">
    <property type="term" value="C:90S preribosome"/>
    <property type="evidence" value="ECO:0007669"/>
    <property type="project" value="TreeGrafter"/>
</dbReference>
<dbReference type="Pfam" id="PF14617">
    <property type="entry name" value="CMS1"/>
    <property type="match status" value="1"/>
</dbReference>
<accession>A0A2R5G7J3</accession>
<dbReference type="PANTHER" id="PTHR24030">
    <property type="entry name" value="PROTEIN CMSS1"/>
    <property type="match status" value="1"/>
</dbReference>
<feature type="region of interest" description="Disordered" evidence="1">
    <location>
        <begin position="1"/>
        <end position="114"/>
    </location>
</feature>
<dbReference type="GO" id="GO:0005634">
    <property type="term" value="C:nucleus"/>
    <property type="evidence" value="ECO:0007669"/>
    <property type="project" value="TreeGrafter"/>
</dbReference>
<feature type="compositionally biased region" description="Basic residues" evidence="1">
    <location>
        <begin position="94"/>
        <end position="111"/>
    </location>
</feature>
<dbReference type="EMBL" id="BEYU01000019">
    <property type="protein sequence ID" value="GBG26299.1"/>
    <property type="molecule type" value="Genomic_DNA"/>
</dbReference>
<evidence type="ECO:0000256" key="1">
    <source>
        <dbReference type="SAM" id="MobiDB-lite"/>
    </source>
</evidence>